<dbReference type="Pfam" id="PF11738">
    <property type="entry name" value="DUF3298"/>
    <property type="match status" value="1"/>
</dbReference>
<dbReference type="InterPro" id="IPR021729">
    <property type="entry name" value="DUF3298"/>
</dbReference>
<dbReference type="AlphaFoldDB" id="A0A9D2T611"/>
<dbReference type="InterPro" id="IPR037126">
    <property type="entry name" value="PdaC/RsiV-like_sf"/>
</dbReference>
<sequence length="819" mass="91265">MKVRHLSFLRRAAALLLAAVMTVLPAARPVLAADEEEPSEEYLEGLYERCSAYLNLTGDSRYEELLDRDNYLHCIWADEVDRILGRKSYKIENGDEKSFLEKVSEYADTALHNVSADVKIAFTWAGHALTDTKVNEEAYIDYLSRIMAMQEKGFLETAWSQAEYSIRVNAWTEVKSIGKKALSVALKNKSSSKEPGKIKVKLSQVLGKENTEKLEKLFKKANKGVKMVKFADKEIKDLSEAAALGIYVSLHDEQQALLEAIMDYADKKEQKELYKAAETMLEASDMRLAGLIMADDGEVRDFAQIVSYMSGGELDINKCVENFTAQISVSAKALAKKMGTGIGAHLLKGVSALASNAALISAGFQIGGHLGRLMMGNEYERFREIIIMDDIGTVLTEAFPKYAGPAGDKQVVGDSRYDTTFRMTAVGEALCYARLMGEYSVLEHQKGKKGVPSDEEIDRLYESKANSLNRCYLALASIFPEPAPAVSVYTTVEREKVPVGQNWVSREFALPTVYIDGNDEAAQKINESEKWKELLDSSRNMFEESKSSAERMTGSFWTNAESSTDLWLEDVFAAEQALSLRFKRVSYSMGAAHPNHVIVCMNYDTSNGEYLTFEDILAKEDKEGAEKKLLELLGNALADAYPEWTSWSQGRITSAAELIKNSFTDTAPELRDRHWYFGDDGLNIVFDPYQIAPYAAGSIEVSVPYSKLGGIIRPEYLARDLRGIQAAGTPKLVSWDELDRMDKSRFNGGTVYGLNDKSYKAVITDAAAYHAKVKKGYIVIFYSSCMMPNDAAWMNDMAEVDSPEGEAEYQITSQTNKTR</sequence>
<organism evidence="3 4">
    <name type="scientific">Candidatus Lachnoclostridium pullistercoris</name>
    <dbReference type="NCBI Taxonomy" id="2838632"/>
    <lineage>
        <taxon>Bacteria</taxon>
        <taxon>Bacillati</taxon>
        <taxon>Bacillota</taxon>
        <taxon>Clostridia</taxon>
        <taxon>Lachnospirales</taxon>
        <taxon>Lachnospiraceae</taxon>
    </lineage>
</organism>
<evidence type="ECO:0000313" key="3">
    <source>
        <dbReference type="EMBL" id="HJC48343.1"/>
    </source>
</evidence>
<dbReference type="Gene3D" id="3.30.565.40">
    <property type="entry name" value="Fervidobacterium nodosum Rt17-B1 like"/>
    <property type="match status" value="1"/>
</dbReference>
<dbReference type="Gene3D" id="3.90.640.20">
    <property type="entry name" value="Heat-shock cognate protein, ATPase"/>
    <property type="match status" value="1"/>
</dbReference>
<feature type="domain" description="DUF3298" evidence="2">
    <location>
        <begin position="625"/>
        <end position="706"/>
    </location>
</feature>
<keyword evidence="1" id="KW-0732">Signal</keyword>
<gene>
    <name evidence="3" type="ORF">IAA04_09860</name>
</gene>
<feature type="chain" id="PRO_5039064986" evidence="1">
    <location>
        <begin position="33"/>
        <end position="819"/>
    </location>
</feature>
<protein>
    <submittedName>
        <fullName evidence="3">RsiV family protein</fullName>
    </submittedName>
</protein>
<reference evidence="3" key="2">
    <citation type="submission" date="2021-04" db="EMBL/GenBank/DDBJ databases">
        <authorList>
            <person name="Gilroy R."/>
        </authorList>
    </citation>
    <scope>NUCLEOTIDE SEQUENCE</scope>
    <source>
        <strain evidence="3">CHK183-5548</strain>
    </source>
</reference>
<accession>A0A9D2T611</accession>
<reference evidence="3" key="1">
    <citation type="journal article" date="2021" name="PeerJ">
        <title>Extensive microbial diversity within the chicken gut microbiome revealed by metagenomics and culture.</title>
        <authorList>
            <person name="Gilroy R."/>
            <person name="Ravi A."/>
            <person name="Getino M."/>
            <person name="Pursley I."/>
            <person name="Horton D.L."/>
            <person name="Alikhan N.F."/>
            <person name="Baker D."/>
            <person name="Gharbi K."/>
            <person name="Hall N."/>
            <person name="Watson M."/>
            <person name="Adriaenssens E.M."/>
            <person name="Foster-Nyarko E."/>
            <person name="Jarju S."/>
            <person name="Secka A."/>
            <person name="Antonio M."/>
            <person name="Oren A."/>
            <person name="Chaudhuri R.R."/>
            <person name="La Ragione R."/>
            <person name="Hildebrand F."/>
            <person name="Pallen M.J."/>
        </authorList>
    </citation>
    <scope>NUCLEOTIDE SEQUENCE</scope>
    <source>
        <strain evidence="3">CHK183-5548</strain>
    </source>
</reference>
<feature type="signal peptide" evidence="1">
    <location>
        <begin position="1"/>
        <end position="32"/>
    </location>
</feature>
<evidence type="ECO:0000259" key="2">
    <source>
        <dbReference type="Pfam" id="PF11738"/>
    </source>
</evidence>
<evidence type="ECO:0000313" key="4">
    <source>
        <dbReference type="Proteomes" id="UP000823883"/>
    </source>
</evidence>
<evidence type="ECO:0000256" key="1">
    <source>
        <dbReference type="SAM" id="SignalP"/>
    </source>
</evidence>
<dbReference type="Proteomes" id="UP000823883">
    <property type="component" value="Unassembled WGS sequence"/>
</dbReference>
<dbReference type="EMBL" id="DWWL01000063">
    <property type="protein sequence ID" value="HJC48343.1"/>
    <property type="molecule type" value="Genomic_DNA"/>
</dbReference>
<comment type="caution">
    <text evidence="3">The sequence shown here is derived from an EMBL/GenBank/DDBJ whole genome shotgun (WGS) entry which is preliminary data.</text>
</comment>
<name>A0A9D2T611_9FIRM</name>
<proteinExistence type="predicted"/>